<dbReference type="AlphaFoldDB" id="A0A2I2MA98"/>
<dbReference type="SUPFAM" id="SSF54060">
    <property type="entry name" value="His-Me finger endonucleases"/>
    <property type="match status" value="1"/>
</dbReference>
<dbReference type="RefSeq" id="WP_172505702.1">
    <property type="nucleotide sequence ID" value="NZ_JAJHTM010000018.1"/>
</dbReference>
<evidence type="ECO:0000313" key="2">
    <source>
        <dbReference type="Proteomes" id="UP000490060"/>
    </source>
</evidence>
<evidence type="ECO:0000313" key="1">
    <source>
        <dbReference type="EMBL" id="SOU89462.1"/>
    </source>
</evidence>
<dbReference type="Proteomes" id="UP000490060">
    <property type="component" value="Unassembled WGS sequence"/>
</dbReference>
<organism evidence="1 2">
    <name type="scientific">Tenacibaculum finnmarkense genomovar ulcerans</name>
    <dbReference type="NCBI Taxonomy" id="2781388"/>
    <lineage>
        <taxon>Bacteria</taxon>
        <taxon>Pseudomonadati</taxon>
        <taxon>Bacteroidota</taxon>
        <taxon>Flavobacteriia</taxon>
        <taxon>Flavobacteriales</taxon>
        <taxon>Flavobacteriaceae</taxon>
        <taxon>Tenacibaculum</taxon>
        <taxon>Tenacibaculum finnmarkense</taxon>
    </lineage>
</organism>
<dbReference type="GO" id="GO:0004519">
    <property type="term" value="F:endonuclease activity"/>
    <property type="evidence" value="ECO:0007669"/>
    <property type="project" value="UniProtKB-KW"/>
</dbReference>
<dbReference type="InterPro" id="IPR044925">
    <property type="entry name" value="His-Me_finger_sf"/>
</dbReference>
<reference evidence="1 2" key="1">
    <citation type="submission" date="2017-11" db="EMBL/GenBank/DDBJ databases">
        <authorList>
            <person name="Duchaud E."/>
        </authorList>
    </citation>
    <scope>NUCLEOTIDE SEQUENCE [LARGE SCALE GENOMIC DNA]</scope>
    <source>
        <strain evidence="1 2">TNO010</strain>
    </source>
</reference>
<protein>
    <submittedName>
        <fullName evidence="1">HNH endonuclease</fullName>
    </submittedName>
</protein>
<dbReference type="EMBL" id="OENE01000035">
    <property type="protein sequence ID" value="SOU89462.1"/>
    <property type="molecule type" value="Genomic_DNA"/>
</dbReference>
<name>A0A2I2MA98_9FLAO</name>
<gene>
    <name evidence="1" type="ORF">TNO010_400037</name>
</gene>
<keyword evidence="1" id="KW-0255">Endonuclease</keyword>
<proteinExistence type="predicted"/>
<keyword evidence="1" id="KW-0378">Hydrolase</keyword>
<sequence>MKQEVTRNFYNEKWAEIQFDNAISKNEKFIISTYGRVINCKNKPFLVKESFTNGYRSLAVKKENGNQTGRYVHKLVAQTFLDNINGVFVIHLNYDKSENHISNLKWATKREKEIHQHKNPEYIAIMRGFVKHKPINAKLTATKVMRLKKRIFNPKRKSTIKRLAKEFGISEMQVYRIKNGVNWGYIRA</sequence>
<keyword evidence="1" id="KW-0540">Nuclease</keyword>
<accession>A0A2I2MA98</accession>
<dbReference type="Gene3D" id="3.90.75.20">
    <property type="match status" value="1"/>
</dbReference>